<dbReference type="InterPro" id="IPR025944">
    <property type="entry name" value="Sigma_54_int_dom_CS"/>
</dbReference>
<dbReference type="InterPro" id="IPR025662">
    <property type="entry name" value="Sigma_54_int_dom_ATP-bd_1"/>
</dbReference>
<dbReference type="PROSITE" id="PS50110">
    <property type="entry name" value="RESPONSE_REGULATORY"/>
    <property type="match status" value="1"/>
</dbReference>
<name>A0ABS0YJ82_9BACT</name>
<feature type="domain" description="Sigma-54 factor interaction" evidence="7">
    <location>
        <begin position="158"/>
        <end position="386"/>
    </location>
</feature>
<dbReference type="SUPFAM" id="SSF52540">
    <property type="entry name" value="P-loop containing nucleoside triphosphate hydrolases"/>
    <property type="match status" value="1"/>
</dbReference>
<dbReference type="Pfam" id="PF00158">
    <property type="entry name" value="Sigma54_activat"/>
    <property type="match status" value="1"/>
</dbReference>
<dbReference type="InterPro" id="IPR025943">
    <property type="entry name" value="Sigma_54_int_dom_ATP-bd_2"/>
</dbReference>
<proteinExistence type="predicted"/>
<comment type="caution">
    <text evidence="9">The sequence shown here is derived from an EMBL/GenBank/DDBJ whole genome shotgun (WGS) entry which is preliminary data.</text>
</comment>
<dbReference type="InterPro" id="IPR058031">
    <property type="entry name" value="AAA_lid_NorR"/>
</dbReference>
<keyword evidence="1" id="KW-0547">Nucleotide-binding</keyword>
<keyword evidence="5" id="KW-0804">Transcription</keyword>
<dbReference type="SUPFAM" id="SSF46689">
    <property type="entry name" value="Homeodomain-like"/>
    <property type="match status" value="1"/>
</dbReference>
<keyword evidence="4" id="KW-0238">DNA-binding</keyword>
<accession>A0ABS0YJ82</accession>
<dbReference type="Gene3D" id="3.40.50.300">
    <property type="entry name" value="P-loop containing nucleotide triphosphate hydrolases"/>
    <property type="match status" value="1"/>
</dbReference>
<dbReference type="Gene3D" id="3.40.50.2300">
    <property type="match status" value="1"/>
</dbReference>
<dbReference type="PROSITE" id="PS00676">
    <property type="entry name" value="SIGMA54_INTERACT_2"/>
    <property type="match status" value="1"/>
</dbReference>
<keyword evidence="2" id="KW-0067">ATP-binding</keyword>
<dbReference type="InterPro" id="IPR003593">
    <property type="entry name" value="AAA+_ATPase"/>
</dbReference>
<evidence type="ECO:0000256" key="2">
    <source>
        <dbReference type="ARBA" id="ARBA00022840"/>
    </source>
</evidence>
<dbReference type="CDD" id="cd00009">
    <property type="entry name" value="AAA"/>
    <property type="match status" value="1"/>
</dbReference>
<feature type="modified residue" description="4-aspartylphosphate" evidence="6">
    <location>
        <position position="63"/>
    </location>
</feature>
<dbReference type="InterPro" id="IPR009057">
    <property type="entry name" value="Homeodomain-like_sf"/>
</dbReference>
<dbReference type="Pfam" id="PF00072">
    <property type="entry name" value="Response_reg"/>
    <property type="match status" value="1"/>
</dbReference>
<dbReference type="Proteomes" id="UP000614714">
    <property type="component" value="Unassembled WGS sequence"/>
</dbReference>
<evidence type="ECO:0000313" key="10">
    <source>
        <dbReference type="Proteomes" id="UP000614714"/>
    </source>
</evidence>
<feature type="domain" description="Response regulatory" evidence="8">
    <location>
        <begin position="13"/>
        <end position="128"/>
    </location>
</feature>
<dbReference type="InterPro" id="IPR002078">
    <property type="entry name" value="Sigma_54_int"/>
</dbReference>
<dbReference type="Gene3D" id="1.10.10.60">
    <property type="entry name" value="Homeodomain-like"/>
    <property type="match status" value="1"/>
</dbReference>
<dbReference type="PROSITE" id="PS00688">
    <property type="entry name" value="SIGMA54_INTERACT_3"/>
    <property type="match status" value="1"/>
</dbReference>
<dbReference type="RefSeq" id="WP_199390822.1">
    <property type="nucleotide sequence ID" value="NZ_JAEMHL010000015.1"/>
</dbReference>
<dbReference type="SUPFAM" id="SSF52172">
    <property type="entry name" value="CheY-like"/>
    <property type="match status" value="1"/>
</dbReference>
<dbReference type="SMART" id="SM00448">
    <property type="entry name" value="REC"/>
    <property type="match status" value="1"/>
</dbReference>
<dbReference type="Gene3D" id="1.10.8.60">
    <property type="match status" value="1"/>
</dbReference>
<keyword evidence="6" id="KW-0597">Phosphoprotein</keyword>
<keyword evidence="10" id="KW-1185">Reference proteome</keyword>
<dbReference type="InterPro" id="IPR027417">
    <property type="entry name" value="P-loop_NTPase"/>
</dbReference>
<dbReference type="InterPro" id="IPR001789">
    <property type="entry name" value="Sig_transdc_resp-reg_receiver"/>
</dbReference>
<sequence>MTAQGNKKGAADLILLVDDEPQILFGSSLMLRQAGLGRVQTLEDIRQLLPFLAEEEPGVIVLDLQMPHISGKEMLGELSCGYPAIPVIIVTAANELDTAIDCMKLGAFDYIVKPVDATRFVTSVRKALDRNTMQREIESLRESLLTGKPANEEAFSGIKTRSPRMKAIFSYLEAVAPTEQPVLITGETGVGKELIARALHELSGRRGPFVPVNSAGVDDHVFSDTLFGHKKGAFTGADHARDGMIVRAAGGTLFLDEIGEMSLATQVKLLRLLQEGEYYPLGSDVASANQARVVVATNRDLGAAIGEGTFRRDLYYRLCAHQVHIPPLRERTEDIPLLLETFVEEAARTLHKEVPEYPYELASLLAGYSFPGNIRELRAMVFDVVTRHQRGRLSLAPFKDATGVGLAATAPEPDEGGQWLNLAAGFPTLAQLTQSLIEAALKRSGGNQRAAADLLGISRQALNQRISKK</sequence>
<dbReference type="InterPro" id="IPR011006">
    <property type="entry name" value="CheY-like_superfamily"/>
</dbReference>
<gene>
    <name evidence="9" type="ORF">JFN91_19525</name>
</gene>
<dbReference type="PRINTS" id="PR01590">
    <property type="entry name" value="HTHFIS"/>
</dbReference>
<evidence type="ECO:0000256" key="6">
    <source>
        <dbReference type="PROSITE-ProRule" id="PRU00169"/>
    </source>
</evidence>
<evidence type="ECO:0000256" key="4">
    <source>
        <dbReference type="ARBA" id="ARBA00023125"/>
    </source>
</evidence>
<reference evidence="9 10" key="1">
    <citation type="submission" date="2020-12" db="EMBL/GenBank/DDBJ databases">
        <title>Geomonas sp. Red421, isolated from paddy soil.</title>
        <authorList>
            <person name="Xu Z."/>
            <person name="Zhang Z."/>
            <person name="Masuda Y."/>
            <person name="Itoh H."/>
            <person name="Senoo K."/>
        </authorList>
    </citation>
    <scope>NUCLEOTIDE SEQUENCE [LARGE SCALE GENOMIC DNA]</scope>
    <source>
        <strain evidence="9 10">Red421</strain>
    </source>
</reference>
<dbReference type="Pfam" id="PF02954">
    <property type="entry name" value="HTH_8"/>
    <property type="match status" value="1"/>
</dbReference>
<evidence type="ECO:0000256" key="5">
    <source>
        <dbReference type="ARBA" id="ARBA00023163"/>
    </source>
</evidence>
<protein>
    <submittedName>
        <fullName evidence="9">Sigma-54-dependent Fis family transcriptional regulator</fullName>
    </submittedName>
</protein>
<evidence type="ECO:0000256" key="1">
    <source>
        <dbReference type="ARBA" id="ARBA00022741"/>
    </source>
</evidence>
<dbReference type="PROSITE" id="PS50045">
    <property type="entry name" value="SIGMA54_INTERACT_4"/>
    <property type="match status" value="1"/>
</dbReference>
<evidence type="ECO:0000313" key="9">
    <source>
        <dbReference type="EMBL" id="MBJ6752411.1"/>
    </source>
</evidence>
<keyword evidence="3" id="KW-0805">Transcription regulation</keyword>
<dbReference type="PROSITE" id="PS00675">
    <property type="entry name" value="SIGMA54_INTERACT_1"/>
    <property type="match status" value="1"/>
</dbReference>
<dbReference type="PANTHER" id="PTHR32071:SF13">
    <property type="entry name" value="RESPONSE REGULATOR HSFA"/>
    <property type="match status" value="1"/>
</dbReference>
<dbReference type="PANTHER" id="PTHR32071">
    <property type="entry name" value="TRANSCRIPTIONAL REGULATORY PROTEIN"/>
    <property type="match status" value="1"/>
</dbReference>
<dbReference type="InterPro" id="IPR002197">
    <property type="entry name" value="HTH_Fis"/>
</dbReference>
<evidence type="ECO:0000259" key="8">
    <source>
        <dbReference type="PROSITE" id="PS50110"/>
    </source>
</evidence>
<evidence type="ECO:0000256" key="3">
    <source>
        <dbReference type="ARBA" id="ARBA00023015"/>
    </source>
</evidence>
<organism evidence="9 10">
    <name type="scientific">Geomonas anaerohicana</name>
    <dbReference type="NCBI Taxonomy" id="2798583"/>
    <lineage>
        <taxon>Bacteria</taxon>
        <taxon>Pseudomonadati</taxon>
        <taxon>Thermodesulfobacteriota</taxon>
        <taxon>Desulfuromonadia</taxon>
        <taxon>Geobacterales</taxon>
        <taxon>Geobacteraceae</taxon>
        <taxon>Geomonas</taxon>
    </lineage>
</organism>
<dbReference type="SMART" id="SM00382">
    <property type="entry name" value="AAA"/>
    <property type="match status" value="1"/>
</dbReference>
<dbReference type="EMBL" id="JAEMHL010000015">
    <property type="protein sequence ID" value="MBJ6752411.1"/>
    <property type="molecule type" value="Genomic_DNA"/>
</dbReference>
<dbReference type="Pfam" id="PF25601">
    <property type="entry name" value="AAA_lid_14"/>
    <property type="match status" value="1"/>
</dbReference>
<evidence type="ECO:0000259" key="7">
    <source>
        <dbReference type="PROSITE" id="PS50045"/>
    </source>
</evidence>